<sequence length="337" mass="35559">MTTSPPLTAGPATEPSRLPVRRRPRRLPYWVARLGQALIVLFLAHAATFLLLQALPGDALVVRFEDPSLGLSQQEIEQLRVTYGADAGLGESYLASLAGVLTGDLGHSVQYGTAVTAMIAENLPHTLRLAGSAFALAILLALAITVASALAPLAWLRDLLRSLPSLFAAVPVFWLAIVLVQVLSFQLGWVRYIGATGAEALILPVLAIAVPISAPMAQVLVRSIDQVALQPFISVTRAKGAGPWWLLVRAVARNAIPPSLTVAGVLLGELIGGAVVTETVFGRAGIGRMTEQAVGSLDLPVLQGVVLVAALAFVLVNLAVDLLYPVLDPRLRPKTRS</sequence>
<dbReference type="PANTHER" id="PTHR43163:SF6">
    <property type="entry name" value="DIPEPTIDE TRANSPORT SYSTEM PERMEASE PROTEIN DPPB-RELATED"/>
    <property type="match status" value="1"/>
</dbReference>
<dbReference type="PROSITE" id="PS50928">
    <property type="entry name" value="ABC_TM1"/>
    <property type="match status" value="1"/>
</dbReference>
<reference evidence="9 10" key="1">
    <citation type="submission" date="2018-11" db="EMBL/GenBank/DDBJ databases">
        <title>Sequencing the genomes of 1000 actinobacteria strains.</title>
        <authorList>
            <person name="Klenk H.-P."/>
        </authorList>
    </citation>
    <scope>NUCLEOTIDE SEQUENCE [LARGE SCALE GENOMIC DNA]</scope>
    <source>
        <strain evidence="9 10">DSM 11294</strain>
    </source>
</reference>
<keyword evidence="6 7" id="KW-0472">Membrane</keyword>
<name>A0A3N2B9G3_9MICO</name>
<evidence type="ECO:0000256" key="6">
    <source>
        <dbReference type="ARBA" id="ARBA00023136"/>
    </source>
</evidence>
<gene>
    <name evidence="9" type="ORF">EDD31_0236</name>
</gene>
<dbReference type="CDD" id="cd06261">
    <property type="entry name" value="TM_PBP2"/>
    <property type="match status" value="1"/>
</dbReference>
<feature type="transmembrane region" description="Helical" evidence="7">
    <location>
        <begin position="259"/>
        <end position="281"/>
    </location>
</feature>
<feature type="domain" description="ABC transmembrane type-1" evidence="8">
    <location>
        <begin position="123"/>
        <end position="324"/>
    </location>
</feature>
<dbReference type="Gene3D" id="1.10.3720.10">
    <property type="entry name" value="MetI-like"/>
    <property type="match status" value="1"/>
</dbReference>
<dbReference type="SUPFAM" id="SSF161098">
    <property type="entry name" value="MetI-like"/>
    <property type="match status" value="1"/>
</dbReference>
<dbReference type="EMBL" id="RKHK01000001">
    <property type="protein sequence ID" value="ROR71897.1"/>
    <property type="molecule type" value="Genomic_DNA"/>
</dbReference>
<keyword evidence="5 7" id="KW-1133">Transmembrane helix</keyword>
<dbReference type="GO" id="GO:0005886">
    <property type="term" value="C:plasma membrane"/>
    <property type="evidence" value="ECO:0007669"/>
    <property type="project" value="UniProtKB-SubCell"/>
</dbReference>
<protein>
    <submittedName>
        <fullName evidence="9">Peptide/nickel transport system permease protein</fullName>
    </submittedName>
</protein>
<keyword evidence="10" id="KW-1185">Reference proteome</keyword>
<dbReference type="Proteomes" id="UP000280668">
    <property type="component" value="Unassembled WGS sequence"/>
</dbReference>
<evidence type="ECO:0000313" key="9">
    <source>
        <dbReference type="EMBL" id="ROR71897.1"/>
    </source>
</evidence>
<evidence type="ECO:0000256" key="4">
    <source>
        <dbReference type="ARBA" id="ARBA00022692"/>
    </source>
</evidence>
<evidence type="ECO:0000256" key="3">
    <source>
        <dbReference type="ARBA" id="ARBA00022475"/>
    </source>
</evidence>
<dbReference type="AlphaFoldDB" id="A0A3N2B9G3"/>
<feature type="transmembrane region" description="Helical" evidence="7">
    <location>
        <begin position="30"/>
        <end position="52"/>
    </location>
</feature>
<feature type="transmembrane region" description="Helical" evidence="7">
    <location>
        <begin position="301"/>
        <end position="327"/>
    </location>
</feature>
<evidence type="ECO:0000313" key="10">
    <source>
        <dbReference type="Proteomes" id="UP000280668"/>
    </source>
</evidence>
<dbReference type="Pfam" id="PF00528">
    <property type="entry name" value="BPD_transp_1"/>
    <property type="match status" value="1"/>
</dbReference>
<keyword evidence="3" id="KW-1003">Cell membrane</keyword>
<feature type="transmembrane region" description="Helical" evidence="7">
    <location>
        <begin position="189"/>
        <end position="212"/>
    </location>
</feature>
<proteinExistence type="inferred from homology"/>
<dbReference type="OrthoDB" id="9778910at2"/>
<comment type="similarity">
    <text evidence="7">Belongs to the binding-protein-dependent transport system permease family.</text>
</comment>
<evidence type="ECO:0000256" key="5">
    <source>
        <dbReference type="ARBA" id="ARBA00022989"/>
    </source>
</evidence>
<evidence type="ECO:0000256" key="1">
    <source>
        <dbReference type="ARBA" id="ARBA00004651"/>
    </source>
</evidence>
<comment type="subcellular location">
    <subcellularLocation>
        <location evidence="1 7">Cell membrane</location>
        <topology evidence="1 7">Multi-pass membrane protein</topology>
    </subcellularLocation>
</comment>
<dbReference type="RefSeq" id="WP_123302551.1">
    <property type="nucleotide sequence ID" value="NZ_RKHK01000001.1"/>
</dbReference>
<evidence type="ECO:0000256" key="2">
    <source>
        <dbReference type="ARBA" id="ARBA00022448"/>
    </source>
</evidence>
<comment type="caution">
    <text evidence="9">The sequence shown here is derived from an EMBL/GenBank/DDBJ whole genome shotgun (WGS) entry which is preliminary data.</text>
</comment>
<accession>A0A3N2B9G3</accession>
<keyword evidence="2 7" id="KW-0813">Transport</keyword>
<keyword evidence="4 7" id="KW-0812">Transmembrane</keyword>
<evidence type="ECO:0000259" key="8">
    <source>
        <dbReference type="PROSITE" id="PS50928"/>
    </source>
</evidence>
<dbReference type="InterPro" id="IPR000515">
    <property type="entry name" value="MetI-like"/>
</dbReference>
<dbReference type="GO" id="GO:0055085">
    <property type="term" value="P:transmembrane transport"/>
    <property type="evidence" value="ECO:0007669"/>
    <property type="project" value="InterPro"/>
</dbReference>
<organism evidence="9 10">
    <name type="scientific">Bogoriella caseilytica</name>
    <dbReference type="NCBI Taxonomy" id="56055"/>
    <lineage>
        <taxon>Bacteria</taxon>
        <taxon>Bacillati</taxon>
        <taxon>Actinomycetota</taxon>
        <taxon>Actinomycetes</taxon>
        <taxon>Micrococcales</taxon>
        <taxon>Bogoriellaceae</taxon>
        <taxon>Bogoriella</taxon>
    </lineage>
</organism>
<dbReference type="InterPro" id="IPR035906">
    <property type="entry name" value="MetI-like_sf"/>
</dbReference>
<evidence type="ECO:0000256" key="7">
    <source>
        <dbReference type="RuleBase" id="RU363032"/>
    </source>
</evidence>
<feature type="transmembrane region" description="Helical" evidence="7">
    <location>
        <begin position="133"/>
        <end position="156"/>
    </location>
</feature>
<feature type="transmembrane region" description="Helical" evidence="7">
    <location>
        <begin position="163"/>
        <end position="183"/>
    </location>
</feature>
<dbReference type="PANTHER" id="PTHR43163">
    <property type="entry name" value="DIPEPTIDE TRANSPORT SYSTEM PERMEASE PROTEIN DPPB-RELATED"/>
    <property type="match status" value="1"/>
</dbReference>